<evidence type="ECO:0000313" key="2">
    <source>
        <dbReference type="Proteomes" id="UP000827319"/>
    </source>
</evidence>
<accession>A0AAE7WMZ7</accession>
<organism evidence="1 2">
    <name type="scientific">Stenotrophomonas phage Siara</name>
    <dbReference type="NCBI Taxonomy" id="2859658"/>
    <lineage>
        <taxon>Viruses</taxon>
        <taxon>Duplodnaviria</taxon>
        <taxon>Heunggongvirae</taxon>
        <taxon>Uroviricota</taxon>
        <taxon>Caudoviricetes</taxon>
        <taxon>Beaumontvirinae</taxon>
        <taxon>Siaravirus</taxon>
        <taxon>Siaravirus siara</taxon>
    </lineage>
</organism>
<dbReference type="EMBL" id="MZ326859">
    <property type="protein sequence ID" value="QYW02045.1"/>
    <property type="molecule type" value="Genomic_DNA"/>
</dbReference>
<gene>
    <name evidence="1" type="ORF">CPT_Siara_042</name>
</gene>
<keyword evidence="2" id="KW-1185">Reference proteome</keyword>
<name>A0AAE7WMZ7_9CAUD</name>
<dbReference type="InterPro" id="IPR044000">
    <property type="entry name" value="Phage_tube_2"/>
</dbReference>
<evidence type="ECO:0000313" key="1">
    <source>
        <dbReference type="EMBL" id="QYW02045.1"/>
    </source>
</evidence>
<protein>
    <submittedName>
        <fullName evidence="1">Major tail protein</fullName>
    </submittedName>
</protein>
<reference evidence="1" key="1">
    <citation type="submission" date="2021-06" db="EMBL/GenBank/DDBJ databases">
        <title>Complete genome sequence of Stenotrophomonas maltophilia phage Siara.</title>
        <authorList>
            <person name="Marmion J."/>
            <person name="Tate N."/>
            <person name="Clark J."/>
            <person name="Le T."/>
            <person name="Liu M."/>
            <person name="Burrowes B."/>
            <person name="Gill J."/>
        </authorList>
    </citation>
    <scope>NUCLEOTIDE SEQUENCE</scope>
</reference>
<proteinExistence type="predicted"/>
<dbReference type="Proteomes" id="UP000827319">
    <property type="component" value="Segment"/>
</dbReference>
<dbReference type="Pfam" id="PF18906">
    <property type="entry name" value="Phage_tube_2"/>
    <property type="match status" value="1"/>
</dbReference>
<sequence length="509" mass="54111">MATDNCPKKTISSDITGLSYAIEKCLRELPDAPVWIPLEPNSIDTYGATVTTATRTPIGSGRQRIKGEVIDLEAAAGYTTDLTSNNHQDFMAGFLLAKQRTMPKMSNAETTQVSALTGDGMSFTAATVFTEGDIIMISGSAVEGANGVRTVASVASDNLSLTFVLPAGTTAFPADADFGTNRRGAVLLVGGVLPKGELSMTYNGTTKQYSLTSTEDAALFTRPGLMAGDWVYVNGLKGYQGYARLSSNGAKALVFDRVLGKVDTLATETDSTCEVFFSTSIRNPDKFEDMVFHSFQFEQTLGADEAGTQSHYVMGAMANEFTLTVPAADKVTAQFSFVACDAEARDGTEGLKAGTRQPLETYPMFNASKASNRVWLHTAGEAEPLFAYATNATVTINNNMTGVKAIGVEGNMDINVGTFEVGGSVTAYFQDTRAIKAIRANADVGGTVALVGNQVGVIFDMPKMGLSNGQTAIEVNQPVTIALDMAAVRNDLGYTMQYAYFAYLPKTTK</sequence>